<protein>
    <submittedName>
        <fullName evidence="6">MFS transporter</fullName>
    </submittedName>
</protein>
<feature type="transmembrane region" description="Helical" evidence="4">
    <location>
        <begin position="51"/>
        <end position="69"/>
    </location>
</feature>
<sequence length="158" mass="16285">MNGPRASRVFYGWYVVAAAFAVTFVGFGSAYTFSAFVESLQRDFAASRGQISLVFSLAGFLYFGFGIVSGPLADRFGSRRLAVAGMLLTAAGLAAAGAAHTLLQVYVAYGLGVGLGVGCAYVPAVGAVQRWFVRRRGFASGLAVAGIGVGTLVMPPLA</sequence>
<gene>
    <name evidence="6" type="ORF">F7R13_20145</name>
</gene>
<evidence type="ECO:0000313" key="6">
    <source>
        <dbReference type="EMBL" id="KAB0663430.1"/>
    </source>
</evidence>
<accession>A0A6L3NCX8</accession>
<dbReference type="AlphaFoldDB" id="A0A6L3NCX8"/>
<dbReference type="PROSITE" id="PS50850">
    <property type="entry name" value="MFS"/>
    <property type="match status" value="1"/>
</dbReference>
<dbReference type="EMBL" id="VZOL01000306">
    <property type="protein sequence ID" value="KAB0663430.1"/>
    <property type="molecule type" value="Genomic_DNA"/>
</dbReference>
<dbReference type="InterPro" id="IPR050327">
    <property type="entry name" value="Proton-linked_MCT"/>
</dbReference>
<proteinExistence type="predicted"/>
<dbReference type="RefSeq" id="WP_151005996.1">
    <property type="nucleotide sequence ID" value="NZ_VZOL01000306.1"/>
</dbReference>
<dbReference type="Gene3D" id="1.20.1250.20">
    <property type="entry name" value="MFS general substrate transporter like domains"/>
    <property type="match status" value="1"/>
</dbReference>
<evidence type="ECO:0000256" key="2">
    <source>
        <dbReference type="ARBA" id="ARBA00022989"/>
    </source>
</evidence>
<evidence type="ECO:0000313" key="7">
    <source>
        <dbReference type="Proteomes" id="UP000473571"/>
    </source>
</evidence>
<feature type="non-terminal residue" evidence="6">
    <location>
        <position position="158"/>
    </location>
</feature>
<dbReference type="GO" id="GO:0022857">
    <property type="term" value="F:transmembrane transporter activity"/>
    <property type="evidence" value="ECO:0007669"/>
    <property type="project" value="InterPro"/>
</dbReference>
<dbReference type="Proteomes" id="UP000473571">
    <property type="component" value="Unassembled WGS sequence"/>
</dbReference>
<evidence type="ECO:0000256" key="3">
    <source>
        <dbReference type="ARBA" id="ARBA00023136"/>
    </source>
</evidence>
<keyword evidence="2 4" id="KW-1133">Transmembrane helix</keyword>
<feature type="transmembrane region" description="Helical" evidence="4">
    <location>
        <begin position="106"/>
        <end position="126"/>
    </location>
</feature>
<evidence type="ECO:0000256" key="4">
    <source>
        <dbReference type="SAM" id="Phobius"/>
    </source>
</evidence>
<feature type="domain" description="Major facilitator superfamily (MFS) profile" evidence="5">
    <location>
        <begin position="14"/>
        <end position="158"/>
    </location>
</feature>
<feature type="transmembrane region" description="Helical" evidence="4">
    <location>
        <begin position="12"/>
        <end position="31"/>
    </location>
</feature>
<evidence type="ECO:0000259" key="5">
    <source>
        <dbReference type="PROSITE" id="PS50850"/>
    </source>
</evidence>
<keyword evidence="1 4" id="KW-0812">Transmembrane</keyword>
<dbReference type="PANTHER" id="PTHR11360:SF284">
    <property type="entry name" value="EG:103B4.3 PROTEIN-RELATED"/>
    <property type="match status" value="1"/>
</dbReference>
<dbReference type="InterPro" id="IPR036259">
    <property type="entry name" value="MFS_trans_sf"/>
</dbReference>
<feature type="transmembrane region" description="Helical" evidence="4">
    <location>
        <begin position="138"/>
        <end position="157"/>
    </location>
</feature>
<dbReference type="SUPFAM" id="SSF103473">
    <property type="entry name" value="MFS general substrate transporter"/>
    <property type="match status" value="1"/>
</dbReference>
<dbReference type="PANTHER" id="PTHR11360">
    <property type="entry name" value="MONOCARBOXYLATE TRANSPORTER"/>
    <property type="match status" value="1"/>
</dbReference>
<keyword evidence="3 4" id="KW-0472">Membrane</keyword>
<evidence type="ECO:0000256" key="1">
    <source>
        <dbReference type="ARBA" id="ARBA00022692"/>
    </source>
</evidence>
<name>A0A6L3NCX8_9BURK</name>
<dbReference type="InterPro" id="IPR011701">
    <property type="entry name" value="MFS"/>
</dbReference>
<dbReference type="InterPro" id="IPR020846">
    <property type="entry name" value="MFS_dom"/>
</dbReference>
<dbReference type="Pfam" id="PF07690">
    <property type="entry name" value="MFS_1"/>
    <property type="match status" value="1"/>
</dbReference>
<reference evidence="6 7" key="1">
    <citation type="submission" date="2019-09" db="EMBL/GenBank/DDBJ databases">
        <title>Draft genome sequences of 48 bacterial type strains from the CCUG.</title>
        <authorList>
            <person name="Tunovic T."/>
            <person name="Pineiro-Iglesias B."/>
            <person name="Unosson C."/>
            <person name="Inganas E."/>
            <person name="Ohlen M."/>
            <person name="Cardew S."/>
            <person name="Jensie-Markopoulos S."/>
            <person name="Salva-Serra F."/>
            <person name="Jaen-Luchoro D."/>
            <person name="Karlsson R."/>
            <person name="Svensson-Stadler L."/>
            <person name="Chun J."/>
            <person name="Moore E."/>
        </authorList>
    </citation>
    <scope>NUCLEOTIDE SEQUENCE [LARGE SCALE GENOMIC DNA]</scope>
    <source>
        <strain evidence="6 7">CCUG 65687</strain>
    </source>
</reference>
<organism evidence="6 7">
    <name type="scientific">Burkholderia territorii</name>
    <dbReference type="NCBI Taxonomy" id="1503055"/>
    <lineage>
        <taxon>Bacteria</taxon>
        <taxon>Pseudomonadati</taxon>
        <taxon>Pseudomonadota</taxon>
        <taxon>Betaproteobacteria</taxon>
        <taxon>Burkholderiales</taxon>
        <taxon>Burkholderiaceae</taxon>
        <taxon>Burkholderia</taxon>
        <taxon>Burkholderia cepacia complex</taxon>
    </lineage>
</organism>
<feature type="transmembrane region" description="Helical" evidence="4">
    <location>
        <begin position="81"/>
        <end position="100"/>
    </location>
</feature>
<comment type="caution">
    <text evidence="6">The sequence shown here is derived from an EMBL/GenBank/DDBJ whole genome shotgun (WGS) entry which is preliminary data.</text>
</comment>